<dbReference type="AlphaFoldDB" id="A0A926Z8J9"/>
<evidence type="ECO:0000313" key="2">
    <source>
        <dbReference type="Proteomes" id="UP000631421"/>
    </source>
</evidence>
<accession>A0A926Z8J9</accession>
<reference evidence="1" key="1">
    <citation type="journal article" date="2015" name="ISME J.">
        <title>Draft Genome Sequence of Streptomyces incarnatus NRRL8089, which Produces the Nucleoside Antibiotic Sinefungin.</title>
        <authorList>
            <person name="Oshima K."/>
            <person name="Hattori M."/>
            <person name="Shimizu H."/>
            <person name="Fukuda K."/>
            <person name="Nemoto M."/>
            <person name="Inagaki K."/>
            <person name="Tamura T."/>
        </authorList>
    </citation>
    <scope>NUCLEOTIDE SEQUENCE</scope>
    <source>
        <strain evidence="1">FACHB-1277</strain>
    </source>
</reference>
<name>A0A926Z8J9_9CYAN</name>
<dbReference type="EMBL" id="JACJPY010000149">
    <property type="protein sequence ID" value="MBD2152778.1"/>
    <property type="molecule type" value="Genomic_DNA"/>
</dbReference>
<organism evidence="1 2">
    <name type="scientific">Pseudanabaena cinerea FACHB-1277</name>
    <dbReference type="NCBI Taxonomy" id="2949581"/>
    <lineage>
        <taxon>Bacteria</taxon>
        <taxon>Bacillati</taxon>
        <taxon>Cyanobacteriota</taxon>
        <taxon>Cyanophyceae</taxon>
        <taxon>Pseudanabaenales</taxon>
        <taxon>Pseudanabaenaceae</taxon>
        <taxon>Pseudanabaena</taxon>
        <taxon>Pseudanabaena cinerea</taxon>
    </lineage>
</organism>
<proteinExistence type="predicted"/>
<gene>
    <name evidence="1" type="ORF">H6F44_22070</name>
</gene>
<dbReference type="RefSeq" id="WP_190353237.1">
    <property type="nucleotide sequence ID" value="NZ_JACJPY010000149.1"/>
</dbReference>
<dbReference type="Proteomes" id="UP000631421">
    <property type="component" value="Unassembled WGS sequence"/>
</dbReference>
<comment type="caution">
    <text evidence="1">The sequence shown here is derived from an EMBL/GenBank/DDBJ whole genome shotgun (WGS) entry which is preliminary data.</text>
</comment>
<protein>
    <submittedName>
        <fullName evidence="1">Uncharacterized protein</fullName>
    </submittedName>
</protein>
<sequence>MAATASLVANSPAFAGTTGKVDLSGTVPSTLTITVTPSSNSASLDLSPGLRIVKIGTITGATSNSATGLKVTATSSWKLVSGANAIAIGNFYQASGATATTHTMNHDAPLPDGQAIELGYTKSTSSGLAPDSSIFINYNVPSTQAAGNYTGSITFTAADR</sequence>
<keyword evidence="2" id="KW-1185">Reference proteome</keyword>
<reference evidence="1" key="2">
    <citation type="submission" date="2020-08" db="EMBL/GenBank/DDBJ databases">
        <authorList>
            <person name="Chen M."/>
            <person name="Teng W."/>
            <person name="Zhao L."/>
            <person name="Hu C."/>
            <person name="Zhou Y."/>
            <person name="Han B."/>
            <person name="Song L."/>
            <person name="Shu W."/>
        </authorList>
    </citation>
    <scope>NUCLEOTIDE SEQUENCE</scope>
    <source>
        <strain evidence="1">FACHB-1277</strain>
    </source>
</reference>
<evidence type="ECO:0000313" key="1">
    <source>
        <dbReference type="EMBL" id="MBD2152778.1"/>
    </source>
</evidence>